<organism evidence="2 3">
    <name type="scientific">Roseovarius spongiae</name>
    <dbReference type="NCBI Taxonomy" id="2320272"/>
    <lineage>
        <taxon>Bacteria</taxon>
        <taxon>Pseudomonadati</taxon>
        <taxon>Pseudomonadota</taxon>
        <taxon>Alphaproteobacteria</taxon>
        <taxon>Rhodobacterales</taxon>
        <taxon>Roseobacteraceae</taxon>
        <taxon>Roseovarius</taxon>
    </lineage>
</organism>
<keyword evidence="1" id="KW-0472">Membrane</keyword>
<feature type="transmembrane region" description="Helical" evidence="1">
    <location>
        <begin position="20"/>
        <end position="44"/>
    </location>
</feature>
<evidence type="ECO:0000256" key="1">
    <source>
        <dbReference type="SAM" id="Phobius"/>
    </source>
</evidence>
<dbReference type="Pfam" id="PF07332">
    <property type="entry name" value="Phage_holin_3_6"/>
    <property type="match status" value="1"/>
</dbReference>
<comment type="caution">
    <text evidence="2">The sequence shown here is derived from an EMBL/GenBank/DDBJ whole genome shotgun (WGS) entry which is preliminary data.</text>
</comment>
<dbReference type="AlphaFoldDB" id="A0A3A8B9J9"/>
<sequence>MTPMVDAVSRQAREAVAMTALGLAGGLLLIVGMAFLTVALWIFLAAAESALIAALVIGLLYVGLGLILFAVASARRRRAERRAALAAAQTPKSSPLMQVAEGFAIGMQAGRAARSRPK</sequence>
<keyword evidence="3" id="KW-1185">Reference proteome</keyword>
<keyword evidence="1" id="KW-1133">Transmembrane helix</keyword>
<accession>A0A3A8B9J9</accession>
<name>A0A3A8B9J9_9RHOB</name>
<proteinExistence type="predicted"/>
<feature type="transmembrane region" description="Helical" evidence="1">
    <location>
        <begin position="50"/>
        <end position="72"/>
    </location>
</feature>
<evidence type="ECO:0008006" key="4">
    <source>
        <dbReference type="Google" id="ProtNLM"/>
    </source>
</evidence>
<dbReference type="InterPro" id="IPR009937">
    <property type="entry name" value="Phage_holin_3_6"/>
</dbReference>
<evidence type="ECO:0000313" key="3">
    <source>
        <dbReference type="Proteomes" id="UP000281128"/>
    </source>
</evidence>
<dbReference type="EMBL" id="RAPE01000002">
    <property type="protein sequence ID" value="RKF14873.1"/>
    <property type="molecule type" value="Genomic_DNA"/>
</dbReference>
<keyword evidence="1" id="KW-0812">Transmembrane</keyword>
<evidence type="ECO:0000313" key="2">
    <source>
        <dbReference type="EMBL" id="RKF14873.1"/>
    </source>
</evidence>
<protein>
    <recommendedName>
        <fullName evidence="4">Phage holin family protein</fullName>
    </recommendedName>
</protein>
<reference evidence="2 3" key="1">
    <citation type="submission" date="2018-09" db="EMBL/GenBank/DDBJ databases">
        <title>Roseovarius spongiae sp. nov., isolated from a marine sponge.</title>
        <authorList>
            <person name="Zhuang L."/>
            <person name="Luo L."/>
        </authorList>
    </citation>
    <scope>NUCLEOTIDE SEQUENCE [LARGE SCALE GENOMIC DNA]</scope>
    <source>
        <strain evidence="2 3">HN-E21</strain>
    </source>
</reference>
<dbReference type="Proteomes" id="UP000281128">
    <property type="component" value="Unassembled WGS sequence"/>
</dbReference>
<gene>
    <name evidence="2" type="ORF">D6850_08355</name>
</gene>